<gene>
    <name evidence="2" type="ORF">SAMN06273570_0014</name>
</gene>
<accession>A0A286BLB5</accession>
<dbReference type="Proteomes" id="UP000219271">
    <property type="component" value="Unassembled WGS sequence"/>
</dbReference>
<dbReference type="RefSeq" id="WP_097094031.1">
    <property type="nucleotide sequence ID" value="NZ_OCMY01000001.1"/>
</dbReference>
<evidence type="ECO:0000313" key="2">
    <source>
        <dbReference type="EMBL" id="SOD34931.1"/>
    </source>
</evidence>
<sequence>MKGRVTITVDKDQYDFLIQAGVNCSGLADEVFTKEAKRIKAERWKEENRAGMAEVAAFIEEHGSLNEMYRGQ</sequence>
<dbReference type="AlphaFoldDB" id="A0A286BLB5"/>
<name>A0A286BLB5_9GAMM</name>
<protein>
    <submittedName>
        <fullName evidence="2">Antitoxin CcdA</fullName>
    </submittedName>
</protein>
<reference evidence="3" key="1">
    <citation type="submission" date="2017-09" db="EMBL/GenBank/DDBJ databases">
        <authorList>
            <person name="Varghese N."/>
            <person name="Submissions S."/>
        </authorList>
    </citation>
    <scope>NUCLEOTIDE SEQUENCE [LARGE SCALE GENOMIC DNA]</scope>
    <source>
        <strain evidence="3">JKS000234</strain>
    </source>
</reference>
<dbReference type="EMBL" id="OCMY01000001">
    <property type="protein sequence ID" value="SOD34931.1"/>
    <property type="molecule type" value="Genomic_DNA"/>
</dbReference>
<dbReference type="InterPro" id="IPR009956">
    <property type="entry name" value="Post-segregation_anti-tox_CcdA"/>
</dbReference>
<keyword evidence="1" id="KW-1277">Toxin-antitoxin system</keyword>
<dbReference type="OrthoDB" id="6485735at2"/>
<keyword evidence="3" id="KW-1185">Reference proteome</keyword>
<evidence type="ECO:0000256" key="1">
    <source>
        <dbReference type="ARBA" id="ARBA00022649"/>
    </source>
</evidence>
<evidence type="ECO:0000313" key="3">
    <source>
        <dbReference type="Proteomes" id="UP000219271"/>
    </source>
</evidence>
<proteinExistence type="predicted"/>
<dbReference type="Pfam" id="PF07362">
    <property type="entry name" value="CcdA"/>
    <property type="match status" value="1"/>
</dbReference>
<organism evidence="2 3">
    <name type="scientific">Candidatus Pantoea floridensis</name>
    <dbReference type="NCBI Taxonomy" id="1938870"/>
    <lineage>
        <taxon>Bacteria</taxon>
        <taxon>Pseudomonadati</taxon>
        <taxon>Pseudomonadota</taxon>
        <taxon>Gammaproteobacteria</taxon>
        <taxon>Enterobacterales</taxon>
        <taxon>Erwiniaceae</taxon>
        <taxon>Pantoea</taxon>
    </lineage>
</organism>